<proteinExistence type="predicted"/>
<name>A0A5B7E7X5_PORTR</name>
<keyword evidence="3" id="KW-1185">Reference proteome</keyword>
<feature type="compositionally biased region" description="Basic residues" evidence="1">
    <location>
        <begin position="90"/>
        <end position="100"/>
    </location>
</feature>
<dbReference type="AlphaFoldDB" id="A0A5B7E7X5"/>
<reference evidence="2 3" key="1">
    <citation type="submission" date="2019-05" db="EMBL/GenBank/DDBJ databases">
        <title>Another draft genome of Portunus trituberculatus and its Hox gene families provides insights of decapod evolution.</title>
        <authorList>
            <person name="Jeong J.-H."/>
            <person name="Song I."/>
            <person name="Kim S."/>
            <person name="Choi T."/>
            <person name="Kim D."/>
            <person name="Ryu S."/>
            <person name="Kim W."/>
        </authorList>
    </citation>
    <scope>NUCLEOTIDE SEQUENCE [LARGE SCALE GENOMIC DNA]</scope>
    <source>
        <tissue evidence="2">Muscle</tissue>
    </source>
</reference>
<comment type="caution">
    <text evidence="2">The sequence shown here is derived from an EMBL/GenBank/DDBJ whole genome shotgun (WGS) entry which is preliminary data.</text>
</comment>
<accession>A0A5B7E7X5</accession>
<dbReference type="EMBL" id="VSRR010002084">
    <property type="protein sequence ID" value="MPC29509.1"/>
    <property type="molecule type" value="Genomic_DNA"/>
</dbReference>
<protein>
    <submittedName>
        <fullName evidence="2">Uncharacterized protein</fullName>
    </submittedName>
</protein>
<sequence length="124" mass="13337">MLGSAEPRGGESGGGGDSTSSCSKEPVISDARPSAKHGAARQGKAGEHTAEHVMAGHRQRTHFPLYTNKQFHAHSLASWKPETPLQGEWRRRKKKQKHKVAGSGGGSPRGAIWDVNSTDRDYPA</sequence>
<evidence type="ECO:0000313" key="2">
    <source>
        <dbReference type="EMBL" id="MPC29509.1"/>
    </source>
</evidence>
<evidence type="ECO:0000256" key="1">
    <source>
        <dbReference type="SAM" id="MobiDB-lite"/>
    </source>
</evidence>
<organism evidence="2 3">
    <name type="scientific">Portunus trituberculatus</name>
    <name type="common">Swimming crab</name>
    <name type="synonym">Neptunus trituberculatus</name>
    <dbReference type="NCBI Taxonomy" id="210409"/>
    <lineage>
        <taxon>Eukaryota</taxon>
        <taxon>Metazoa</taxon>
        <taxon>Ecdysozoa</taxon>
        <taxon>Arthropoda</taxon>
        <taxon>Crustacea</taxon>
        <taxon>Multicrustacea</taxon>
        <taxon>Malacostraca</taxon>
        <taxon>Eumalacostraca</taxon>
        <taxon>Eucarida</taxon>
        <taxon>Decapoda</taxon>
        <taxon>Pleocyemata</taxon>
        <taxon>Brachyura</taxon>
        <taxon>Eubrachyura</taxon>
        <taxon>Portunoidea</taxon>
        <taxon>Portunidae</taxon>
        <taxon>Portuninae</taxon>
        <taxon>Portunus</taxon>
    </lineage>
</organism>
<dbReference type="Proteomes" id="UP000324222">
    <property type="component" value="Unassembled WGS sequence"/>
</dbReference>
<feature type="region of interest" description="Disordered" evidence="1">
    <location>
        <begin position="1"/>
        <end position="124"/>
    </location>
</feature>
<gene>
    <name evidence="2" type="ORF">E2C01_022747</name>
</gene>
<evidence type="ECO:0000313" key="3">
    <source>
        <dbReference type="Proteomes" id="UP000324222"/>
    </source>
</evidence>